<proteinExistence type="predicted"/>
<dbReference type="InterPro" id="IPR016866">
    <property type="entry name" value="UCP028069"/>
</dbReference>
<sequence>MQRSFRAHSWALLLSWPLAVTALPVTAAAADPVGQALDATIAANRGARDSQARINQLDDATRQMLERYRAATWQSQQLKVYAEQLEELANGQEAERDSLSRQLTEIDRTERELLPLMLRMVQGLESVVAEDLPFLQQERKDRVDGIKRLMSDPSTSNADKFKRILEAYQIEAEYGRTLGAERTQIDQRTVDVLRVGRTALYYLSTDGSQAGWWDAAARQWQTLDSEHITPIRRGLRMARETLAPDLLQLPMPQRLAAAPATETAR</sequence>
<dbReference type="Proteomes" id="UP000199758">
    <property type="component" value="Unassembled WGS sequence"/>
</dbReference>
<dbReference type="EMBL" id="FQWZ01000004">
    <property type="protein sequence ID" value="SHG99507.1"/>
    <property type="molecule type" value="Genomic_DNA"/>
</dbReference>
<evidence type="ECO:0000256" key="1">
    <source>
        <dbReference type="SAM" id="SignalP"/>
    </source>
</evidence>
<dbReference type="PIRSF" id="PIRSF028069">
    <property type="entry name" value="UCP028069"/>
    <property type="match status" value="1"/>
</dbReference>
<dbReference type="Pfam" id="PF11932">
    <property type="entry name" value="DUF3450"/>
    <property type="match status" value="1"/>
</dbReference>
<protein>
    <recommendedName>
        <fullName evidence="4">DUF3450 domain-containing protein</fullName>
    </recommendedName>
</protein>
<dbReference type="STRING" id="490188.SAMN04488068_2161"/>
<evidence type="ECO:0008006" key="4">
    <source>
        <dbReference type="Google" id="ProtNLM"/>
    </source>
</evidence>
<organism evidence="2 3">
    <name type="scientific">Hydrocarboniphaga daqingensis</name>
    <dbReference type="NCBI Taxonomy" id="490188"/>
    <lineage>
        <taxon>Bacteria</taxon>
        <taxon>Pseudomonadati</taxon>
        <taxon>Pseudomonadota</taxon>
        <taxon>Gammaproteobacteria</taxon>
        <taxon>Nevskiales</taxon>
        <taxon>Nevskiaceae</taxon>
        <taxon>Hydrocarboniphaga</taxon>
    </lineage>
</organism>
<feature type="chain" id="PRO_5012770625" description="DUF3450 domain-containing protein" evidence="1">
    <location>
        <begin position="23"/>
        <end position="265"/>
    </location>
</feature>
<accession>A0A1M5PCQ0</accession>
<keyword evidence="3" id="KW-1185">Reference proteome</keyword>
<evidence type="ECO:0000313" key="3">
    <source>
        <dbReference type="Proteomes" id="UP000199758"/>
    </source>
</evidence>
<feature type="signal peptide" evidence="1">
    <location>
        <begin position="1"/>
        <end position="22"/>
    </location>
</feature>
<name>A0A1M5PCQ0_9GAMM</name>
<keyword evidence="1" id="KW-0732">Signal</keyword>
<dbReference type="AlphaFoldDB" id="A0A1M5PCQ0"/>
<evidence type="ECO:0000313" key="2">
    <source>
        <dbReference type="EMBL" id="SHG99507.1"/>
    </source>
</evidence>
<gene>
    <name evidence="2" type="ORF">SAMN04488068_2161</name>
</gene>
<reference evidence="2 3" key="1">
    <citation type="submission" date="2016-11" db="EMBL/GenBank/DDBJ databases">
        <authorList>
            <person name="Jaros S."/>
            <person name="Januszkiewicz K."/>
            <person name="Wedrychowicz H."/>
        </authorList>
    </citation>
    <scope>NUCLEOTIDE SEQUENCE [LARGE SCALE GENOMIC DNA]</scope>
    <source>
        <strain evidence="2 3">CGMCC 1.7049</strain>
    </source>
</reference>